<dbReference type="GO" id="GO:0005762">
    <property type="term" value="C:mitochondrial large ribosomal subunit"/>
    <property type="evidence" value="ECO:0007669"/>
    <property type="project" value="InterPro"/>
</dbReference>
<dbReference type="STRING" id="1442369.A0A0D2FHQ2"/>
<keyword evidence="4" id="KW-1185">Reference proteome</keyword>
<dbReference type="EMBL" id="KN847481">
    <property type="protein sequence ID" value="KIX01492.1"/>
    <property type="molecule type" value="Genomic_DNA"/>
</dbReference>
<dbReference type="OrthoDB" id="5587740at2759"/>
<dbReference type="InterPro" id="IPR034600">
    <property type="entry name" value="Ribosomal_bL31m"/>
</dbReference>
<dbReference type="PANTHER" id="PTHR28174:SF1">
    <property type="entry name" value="LARGE RIBOSOMAL SUBUNIT PROTEIN BL31M"/>
    <property type="match status" value="1"/>
</dbReference>
<dbReference type="VEuPathDB" id="FungiDB:Z518_09218"/>
<feature type="region of interest" description="Disordered" evidence="1">
    <location>
        <begin position="1"/>
        <end position="21"/>
    </location>
</feature>
<dbReference type="GeneID" id="25297289"/>
<dbReference type="PANTHER" id="PTHR28174">
    <property type="entry name" value="54S RIBOSOMAL PROTEIN L36, MITOCHONDRIAL"/>
    <property type="match status" value="1"/>
</dbReference>
<dbReference type="GO" id="GO:0032543">
    <property type="term" value="P:mitochondrial translation"/>
    <property type="evidence" value="ECO:0007669"/>
    <property type="project" value="InterPro"/>
</dbReference>
<feature type="region of interest" description="Disordered" evidence="1">
    <location>
        <begin position="128"/>
        <end position="211"/>
    </location>
</feature>
<name>A0A0D2FHQ2_9EURO</name>
<dbReference type="Gene3D" id="6.20.130.10">
    <property type="match status" value="1"/>
</dbReference>
<dbReference type="HOGENOM" id="CLU_109501_1_1_1"/>
<dbReference type="RefSeq" id="XP_013268628.1">
    <property type="nucleotide sequence ID" value="XM_013413174.1"/>
</dbReference>
<proteinExistence type="predicted"/>
<dbReference type="AlphaFoldDB" id="A0A0D2FHQ2"/>
<dbReference type="GO" id="GO:0003735">
    <property type="term" value="F:structural constituent of ribosome"/>
    <property type="evidence" value="ECO:0007669"/>
    <property type="project" value="InterPro"/>
</dbReference>
<dbReference type="Proteomes" id="UP000053617">
    <property type="component" value="Unassembled WGS sequence"/>
</dbReference>
<accession>A0A0D2FHQ2</accession>
<dbReference type="InterPro" id="IPR048874">
    <property type="entry name" value="Ribosomal_bL31m_N"/>
</dbReference>
<evidence type="ECO:0000256" key="1">
    <source>
        <dbReference type="SAM" id="MobiDB-lite"/>
    </source>
</evidence>
<dbReference type="Pfam" id="PF21492">
    <property type="entry name" value="bL31_N"/>
    <property type="match status" value="1"/>
</dbReference>
<sequence length="211" mass="22950">MASALRPSLRPNHLPSLPLPFPTSTATPTIVTYICQSCRHARLLKRPKRPYTFTQLVTLSDGSAFTIRTTSPIPVYRSTRDTRNSALWNPTSKELLSVEDDESGRLAGFRARFGTGFDSKKETVAVKSPSPSVDTVSTAAPAPPQAGIAIPGETRAPTKEPIFEDEQNNFEEDDVNLLDLISSFGRENTEQSPSPKEAPSQGPTPKKAGKK</sequence>
<evidence type="ECO:0000313" key="3">
    <source>
        <dbReference type="EMBL" id="KIX01492.1"/>
    </source>
</evidence>
<organism evidence="3 4">
    <name type="scientific">Rhinocladiella mackenziei CBS 650.93</name>
    <dbReference type="NCBI Taxonomy" id="1442369"/>
    <lineage>
        <taxon>Eukaryota</taxon>
        <taxon>Fungi</taxon>
        <taxon>Dikarya</taxon>
        <taxon>Ascomycota</taxon>
        <taxon>Pezizomycotina</taxon>
        <taxon>Eurotiomycetes</taxon>
        <taxon>Chaetothyriomycetidae</taxon>
        <taxon>Chaetothyriales</taxon>
        <taxon>Herpotrichiellaceae</taxon>
        <taxon>Rhinocladiella</taxon>
    </lineage>
</organism>
<feature type="compositionally biased region" description="Acidic residues" evidence="1">
    <location>
        <begin position="163"/>
        <end position="176"/>
    </location>
</feature>
<evidence type="ECO:0000259" key="2">
    <source>
        <dbReference type="Pfam" id="PF21492"/>
    </source>
</evidence>
<protein>
    <recommendedName>
        <fullName evidence="2">Ribosomal protein bL31m N-terminal domain-containing protein</fullName>
    </recommendedName>
</protein>
<gene>
    <name evidence="3" type="ORF">Z518_09218</name>
</gene>
<reference evidence="3 4" key="1">
    <citation type="submission" date="2015-01" db="EMBL/GenBank/DDBJ databases">
        <title>The Genome Sequence of Rhinocladiella mackenzie CBS 650.93.</title>
        <authorList>
            <consortium name="The Broad Institute Genomics Platform"/>
            <person name="Cuomo C."/>
            <person name="de Hoog S."/>
            <person name="Gorbushina A."/>
            <person name="Stielow B."/>
            <person name="Teixiera M."/>
            <person name="Abouelleil A."/>
            <person name="Chapman S.B."/>
            <person name="Priest M."/>
            <person name="Young S.K."/>
            <person name="Wortman J."/>
            <person name="Nusbaum C."/>
            <person name="Birren B."/>
        </authorList>
    </citation>
    <scope>NUCLEOTIDE SEQUENCE [LARGE SCALE GENOMIC DNA]</scope>
    <source>
        <strain evidence="3 4">CBS 650.93</strain>
    </source>
</reference>
<feature type="compositionally biased region" description="Polar residues" evidence="1">
    <location>
        <begin position="129"/>
        <end position="138"/>
    </location>
</feature>
<feature type="domain" description="Ribosomal protein bL31m N-terminal" evidence="2">
    <location>
        <begin position="46"/>
        <end position="91"/>
    </location>
</feature>
<evidence type="ECO:0000313" key="4">
    <source>
        <dbReference type="Proteomes" id="UP000053617"/>
    </source>
</evidence>